<evidence type="ECO:0000313" key="3">
    <source>
        <dbReference type="Proteomes" id="UP000287547"/>
    </source>
</evidence>
<organism evidence="2 3">
    <name type="scientific">Kibdelosporangium aridum</name>
    <dbReference type="NCBI Taxonomy" id="2030"/>
    <lineage>
        <taxon>Bacteria</taxon>
        <taxon>Bacillati</taxon>
        <taxon>Actinomycetota</taxon>
        <taxon>Actinomycetes</taxon>
        <taxon>Pseudonocardiales</taxon>
        <taxon>Pseudonocardiaceae</taxon>
        <taxon>Kibdelosporangium</taxon>
    </lineage>
</organism>
<comment type="caution">
    <text evidence="2">The sequence shown here is derived from an EMBL/GenBank/DDBJ whole genome shotgun (WGS) entry which is preliminary data.</text>
</comment>
<protein>
    <submittedName>
        <fullName evidence="2">Uncharacterized protein</fullName>
    </submittedName>
</protein>
<sequence>MIVGPGGEADRGAAEDLCHVVGQQRVLQVRLQPGRGKALVGRSMRDLVDQVVPLSDVWDSAGQVADLVGDPARFAEALVAGLADRDADEDPARRRPSSARSWAFRRQCSSAGAPRRTSAVWGRLIR</sequence>
<gene>
    <name evidence="2" type="ORF">DMH04_13110</name>
</gene>
<reference evidence="2 3" key="1">
    <citation type="submission" date="2018-05" db="EMBL/GenBank/DDBJ databases">
        <title>Evolution of GPA BGCs.</title>
        <authorList>
            <person name="Waglechner N."/>
            <person name="Wright G.D."/>
        </authorList>
    </citation>
    <scope>NUCLEOTIDE SEQUENCE [LARGE SCALE GENOMIC DNA]</scope>
    <source>
        <strain evidence="2 3">A82846</strain>
    </source>
</reference>
<proteinExistence type="predicted"/>
<feature type="region of interest" description="Disordered" evidence="1">
    <location>
        <begin position="85"/>
        <end position="126"/>
    </location>
</feature>
<dbReference type="AlphaFoldDB" id="A0A428ZET0"/>
<evidence type="ECO:0000313" key="2">
    <source>
        <dbReference type="EMBL" id="RSM86584.1"/>
    </source>
</evidence>
<dbReference type="EMBL" id="QHKI01000008">
    <property type="protein sequence ID" value="RSM86584.1"/>
    <property type="molecule type" value="Genomic_DNA"/>
</dbReference>
<evidence type="ECO:0000256" key="1">
    <source>
        <dbReference type="SAM" id="MobiDB-lite"/>
    </source>
</evidence>
<accession>A0A428ZET0</accession>
<name>A0A428ZET0_KIBAR</name>
<dbReference type="Proteomes" id="UP000287547">
    <property type="component" value="Unassembled WGS sequence"/>
</dbReference>